<dbReference type="EMBL" id="BMAU01021435">
    <property type="protein sequence ID" value="GFY35865.1"/>
    <property type="molecule type" value="Genomic_DNA"/>
</dbReference>
<dbReference type="AlphaFoldDB" id="A0A8X7BLR6"/>
<accession>A0A8X7BLR6</accession>
<feature type="signal peptide" evidence="1">
    <location>
        <begin position="1"/>
        <end position="25"/>
    </location>
</feature>
<sequence length="86" mass="9762">MIYGLSYIFPGLWLSIAAVANVGDSFENDEKYFNSSVDVDLTCNIKTLYILMLHQEATRWLLGMDVIISRLGRMARMIPEFVVPTS</sequence>
<evidence type="ECO:0000313" key="3">
    <source>
        <dbReference type="Proteomes" id="UP000887159"/>
    </source>
</evidence>
<comment type="caution">
    <text evidence="2">The sequence shown here is derived from an EMBL/GenBank/DDBJ whole genome shotgun (WGS) entry which is preliminary data.</text>
</comment>
<dbReference type="Proteomes" id="UP000887159">
    <property type="component" value="Unassembled WGS sequence"/>
</dbReference>
<feature type="chain" id="PRO_5036491860" evidence="1">
    <location>
        <begin position="26"/>
        <end position="86"/>
    </location>
</feature>
<evidence type="ECO:0000256" key="1">
    <source>
        <dbReference type="SAM" id="SignalP"/>
    </source>
</evidence>
<protein>
    <submittedName>
        <fullName evidence="2">Uncharacterized protein</fullName>
    </submittedName>
</protein>
<gene>
    <name evidence="2" type="ORF">TNCV_4842401</name>
</gene>
<reference evidence="2" key="1">
    <citation type="submission" date="2020-08" db="EMBL/GenBank/DDBJ databases">
        <title>Multicomponent nature underlies the extraordinary mechanical properties of spider dragline silk.</title>
        <authorList>
            <person name="Kono N."/>
            <person name="Nakamura H."/>
            <person name="Mori M."/>
            <person name="Yoshida Y."/>
            <person name="Ohtoshi R."/>
            <person name="Malay A.D."/>
            <person name="Moran D.A.P."/>
            <person name="Tomita M."/>
            <person name="Numata K."/>
            <person name="Arakawa K."/>
        </authorList>
    </citation>
    <scope>NUCLEOTIDE SEQUENCE</scope>
</reference>
<keyword evidence="1" id="KW-0732">Signal</keyword>
<keyword evidence="3" id="KW-1185">Reference proteome</keyword>
<name>A0A8X7BLR6_TRICX</name>
<proteinExistence type="predicted"/>
<evidence type="ECO:0000313" key="2">
    <source>
        <dbReference type="EMBL" id="GFY35865.1"/>
    </source>
</evidence>
<organism evidence="2 3">
    <name type="scientific">Trichonephila clavipes</name>
    <name type="common">Golden silk orbweaver</name>
    <name type="synonym">Nephila clavipes</name>
    <dbReference type="NCBI Taxonomy" id="2585209"/>
    <lineage>
        <taxon>Eukaryota</taxon>
        <taxon>Metazoa</taxon>
        <taxon>Ecdysozoa</taxon>
        <taxon>Arthropoda</taxon>
        <taxon>Chelicerata</taxon>
        <taxon>Arachnida</taxon>
        <taxon>Araneae</taxon>
        <taxon>Araneomorphae</taxon>
        <taxon>Entelegynae</taxon>
        <taxon>Araneoidea</taxon>
        <taxon>Nephilidae</taxon>
        <taxon>Trichonephila</taxon>
    </lineage>
</organism>